<dbReference type="InterPro" id="IPR029044">
    <property type="entry name" value="Nucleotide-diphossugar_trans"/>
</dbReference>
<reference evidence="1 2" key="1">
    <citation type="submission" date="2018-08" db="EMBL/GenBank/DDBJ databases">
        <title>A genome reference for cultivated species of the human gut microbiota.</title>
        <authorList>
            <person name="Zou Y."/>
            <person name="Xue W."/>
            <person name="Luo G."/>
        </authorList>
    </citation>
    <scope>NUCLEOTIDE SEQUENCE [LARGE SCALE GENOMIC DNA]</scope>
    <source>
        <strain evidence="1 2">AM18-6</strain>
    </source>
</reference>
<evidence type="ECO:0008006" key="3">
    <source>
        <dbReference type="Google" id="ProtNLM"/>
    </source>
</evidence>
<proteinExistence type="predicted"/>
<dbReference type="SUPFAM" id="SSF53448">
    <property type="entry name" value="Nucleotide-diphospho-sugar transferases"/>
    <property type="match status" value="1"/>
</dbReference>
<sequence length="283" mass="33589">MKILSSFLKNIIQHTVFVRYFLDYIERRCNINSGMENDLYHEGWSFIIITDGKNKKLLNSSIKSILDEFGEDRYEIIVIGQNRDYPQLNNKIRYIPYYSFPFLAGWITIKKNIGAKVAIYNKLVIMHDYVSLNRGWKVGFDEFGQDYDICMNRIKLKNGNRTRDWLVYDYPNLGPALLPYKIQCKKYQYISGTYFVVKKDFFIRNLLDEKLRWGEGEDVEWSKRVREKANIVFNNNSCVSYLKDKLPNDAPYCDNWIENTIKLYGMYSININKGNYAEDIAKY</sequence>
<comment type="caution">
    <text evidence="1">The sequence shown here is derived from an EMBL/GenBank/DDBJ whole genome shotgun (WGS) entry which is preliminary data.</text>
</comment>
<gene>
    <name evidence="1" type="ORF">DW228_24430</name>
</gene>
<dbReference type="EMBL" id="QRJE01000070">
    <property type="protein sequence ID" value="RHH04790.1"/>
    <property type="molecule type" value="Genomic_DNA"/>
</dbReference>
<evidence type="ECO:0000313" key="2">
    <source>
        <dbReference type="Proteomes" id="UP000266644"/>
    </source>
</evidence>
<organism evidence="1 2">
    <name type="scientific">Bacteroides fragilis</name>
    <dbReference type="NCBI Taxonomy" id="817"/>
    <lineage>
        <taxon>Bacteria</taxon>
        <taxon>Pseudomonadati</taxon>
        <taxon>Bacteroidota</taxon>
        <taxon>Bacteroidia</taxon>
        <taxon>Bacteroidales</taxon>
        <taxon>Bacteroidaceae</taxon>
        <taxon>Bacteroides</taxon>
    </lineage>
</organism>
<evidence type="ECO:0000313" key="1">
    <source>
        <dbReference type="EMBL" id="RHH04790.1"/>
    </source>
</evidence>
<name>A0A396BQV9_BACFG</name>
<dbReference type="AlphaFoldDB" id="A0A396BQV9"/>
<dbReference type="Proteomes" id="UP000266644">
    <property type="component" value="Unassembled WGS sequence"/>
</dbReference>
<protein>
    <recommendedName>
        <fullName evidence="3">Glycosyltransferase</fullName>
    </recommendedName>
</protein>
<accession>A0A396BQV9</accession>